<dbReference type="GO" id="GO:0016787">
    <property type="term" value="F:hydrolase activity"/>
    <property type="evidence" value="ECO:0007669"/>
    <property type="project" value="TreeGrafter"/>
</dbReference>
<reference evidence="7 8" key="1">
    <citation type="submission" date="2015-11" db="EMBL/GenBank/DDBJ databases">
        <title>Expanding the genomic diversity of Burkholderia species for the development of highly accurate diagnostics.</title>
        <authorList>
            <person name="Sahl J."/>
            <person name="Keim P."/>
            <person name="Wagner D."/>
        </authorList>
    </citation>
    <scope>NUCLEOTIDE SEQUENCE [LARGE SCALE GENOMIC DNA]</scope>
    <source>
        <strain evidence="7 8">TSV85</strain>
    </source>
</reference>
<dbReference type="AlphaFoldDB" id="A0A124P9G7"/>
<comment type="subcellular location">
    <subcellularLocation>
        <location evidence="1">Membrane</location>
        <topology evidence="1">Multi-pass membrane protein</topology>
    </subcellularLocation>
</comment>
<feature type="transmembrane region" description="Helical" evidence="6">
    <location>
        <begin position="139"/>
        <end position="160"/>
    </location>
</feature>
<protein>
    <recommendedName>
        <fullName evidence="9">Lysoplasmalogenase</fullName>
    </recommendedName>
</protein>
<dbReference type="GO" id="GO:0016020">
    <property type="term" value="C:membrane"/>
    <property type="evidence" value="ECO:0007669"/>
    <property type="project" value="UniProtKB-SubCell"/>
</dbReference>
<feature type="transmembrane region" description="Helical" evidence="6">
    <location>
        <begin position="84"/>
        <end position="103"/>
    </location>
</feature>
<proteinExistence type="inferred from homology"/>
<gene>
    <name evidence="7" type="ORF">WS67_06670</name>
</gene>
<dbReference type="RefSeq" id="WP_059514451.1">
    <property type="nucleotide sequence ID" value="NZ_LOWA01000018.1"/>
</dbReference>
<dbReference type="EMBL" id="LOWA01000018">
    <property type="protein sequence ID" value="KVE28434.1"/>
    <property type="molecule type" value="Genomic_DNA"/>
</dbReference>
<dbReference type="Proteomes" id="UP000062788">
    <property type="component" value="Unassembled WGS sequence"/>
</dbReference>
<dbReference type="OrthoDB" id="8925650at2"/>
<organism evidence="7 8">
    <name type="scientific">Burkholderia singularis</name>
    <dbReference type="NCBI Taxonomy" id="1503053"/>
    <lineage>
        <taxon>Bacteria</taxon>
        <taxon>Pseudomonadati</taxon>
        <taxon>Pseudomonadota</taxon>
        <taxon>Betaproteobacteria</taxon>
        <taxon>Burkholderiales</taxon>
        <taxon>Burkholderiaceae</taxon>
        <taxon>Burkholderia</taxon>
        <taxon>pseudomallei group</taxon>
    </lineage>
</organism>
<comment type="caution">
    <text evidence="7">The sequence shown here is derived from an EMBL/GenBank/DDBJ whole genome shotgun (WGS) entry which is preliminary data.</text>
</comment>
<feature type="transmembrane region" description="Helical" evidence="6">
    <location>
        <begin position="167"/>
        <end position="192"/>
    </location>
</feature>
<dbReference type="InterPro" id="IPR012506">
    <property type="entry name" value="TMEM86B-like"/>
</dbReference>
<name>A0A124P9G7_9BURK</name>
<evidence type="ECO:0000256" key="5">
    <source>
        <dbReference type="ARBA" id="ARBA00023136"/>
    </source>
</evidence>
<comment type="similarity">
    <text evidence="2">Belongs to the TMEM86 family.</text>
</comment>
<dbReference type="Pfam" id="PF07947">
    <property type="entry name" value="YhhN"/>
    <property type="match status" value="1"/>
</dbReference>
<keyword evidence="4 6" id="KW-1133">Transmembrane helix</keyword>
<sequence length="221" mass="22965">MLSNLPVRTRGLWLAAAFAALLYGLSLGHTPYPGQPAAKAALGMLLLVAALQHPAARERGWLVAALGASVLGDVLLALPQWPLSFVAGLGAFLLAHLAYCALFAPWRAAPRGPRAVALAVLWVAAPGLYAAFFPHLAVLAAPVAAYIATLGVMASLALCARTPGPQIAAGALAFVGSDAMIGIGRFLPAFAFAGIDDWIWFLYAAAQLAITFGVLRRRTSN</sequence>
<evidence type="ECO:0000313" key="8">
    <source>
        <dbReference type="Proteomes" id="UP000062788"/>
    </source>
</evidence>
<keyword evidence="5 6" id="KW-0472">Membrane</keyword>
<feature type="transmembrane region" description="Helical" evidence="6">
    <location>
        <begin position="115"/>
        <end position="133"/>
    </location>
</feature>
<keyword evidence="3 6" id="KW-0812">Transmembrane</keyword>
<accession>A0A124P9G7</accession>
<keyword evidence="8" id="KW-1185">Reference proteome</keyword>
<evidence type="ECO:0008006" key="9">
    <source>
        <dbReference type="Google" id="ProtNLM"/>
    </source>
</evidence>
<evidence type="ECO:0000256" key="2">
    <source>
        <dbReference type="ARBA" id="ARBA00007375"/>
    </source>
</evidence>
<evidence type="ECO:0000256" key="6">
    <source>
        <dbReference type="SAM" id="Phobius"/>
    </source>
</evidence>
<dbReference type="PANTHER" id="PTHR31885:SF6">
    <property type="entry name" value="GH04784P"/>
    <property type="match status" value="1"/>
</dbReference>
<evidence type="ECO:0000256" key="3">
    <source>
        <dbReference type="ARBA" id="ARBA00022692"/>
    </source>
</evidence>
<evidence type="ECO:0000313" key="7">
    <source>
        <dbReference type="EMBL" id="KVE28434.1"/>
    </source>
</evidence>
<feature type="transmembrane region" description="Helical" evidence="6">
    <location>
        <begin position="198"/>
        <end position="215"/>
    </location>
</feature>
<dbReference type="PANTHER" id="PTHR31885">
    <property type="entry name" value="GH04784P"/>
    <property type="match status" value="1"/>
</dbReference>
<evidence type="ECO:0000256" key="1">
    <source>
        <dbReference type="ARBA" id="ARBA00004141"/>
    </source>
</evidence>
<evidence type="ECO:0000256" key="4">
    <source>
        <dbReference type="ARBA" id="ARBA00022989"/>
    </source>
</evidence>